<keyword evidence="1" id="KW-0472">Membrane</keyword>
<dbReference type="AlphaFoldDB" id="A0A0L0C4E9"/>
<organism evidence="2 3">
    <name type="scientific">Lucilia cuprina</name>
    <name type="common">Green bottle fly</name>
    <name type="synonym">Australian sheep blowfly</name>
    <dbReference type="NCBI Taxonomy" id="7375"/>
    <lineage>
        <taxon>Eukaryota</taxon>
        <taxon>Metazoa</taxon>
        <taxon>Ecdysozoa</taxon>
        <taxon>Arthropoda</taxon>
        <taxon>Hexapoda</taxon>
        <taxon>Insecta</taxon>
        <taxon>Pterygota</taxon>
        <taxon>Neoptera</taxon>
        <taxon>Endopterygota</taxon>
        <taxon>Diptera</taxon>
        <taxon>Brachycera</taxon>
        <taxon>Muscomorpha</taxon>
        <taxon>Oestroidea</taxon>
        <taxon>Calliphoridae</taxon>
        <taxon>Luciliinae</taxon>
        <taxon>Lucilia</taxon>
    </lineage>
</organism>
<sequence length="183" mass="21462">SKHTYYLNYNMLNSGIKIFLFLLILYQSANIINSQKTWTYELLELDFESSDKDFIDADLEVLRIARGVFGINGFIDIKQPIDESFSMEVIFFRDKYCQENYERQLYSVGKQSFADGMNKFYRRILMDSLRNCTTDAPIFDKFEPPLTKRLIVFDKCQISTDNLPSHVDDGCYLVKLNVYGKVE</sequence>
<evidence type="ECO:0000313" key="2">
    <source>
        <dbReference type="EMBL" id="KNC27243.1"/>
    </source>
</evidence>
<evidence type="ECO:0000313" key="3">
    <source>
        <dbReference type="Proteomes" id="UP000037069"/>
    </source>
</evidence>
<gene>
    <name evidence="2" type="ORF">FF38_11187</name>
</gene>
<dbReference type="OrthoDB" id="8043478at2759"/>
<feature type="non-terminal residue" evidence="2">
    <location>
        <position position="183"/>
    </location>
</feature>
<feature type="transmembrane region" description="Helical" evidence="1">
    <location>
        <begin position="6"/>
        <end position="26"/>
    </location>
</feature>
<dbReference type="PANTHER" id="PTHR21112">
    <property type="entry name" value="CHEMOSENSORY PROTEIN A 29A-RELATED"/>
    <property type="match status" value="1"/>
</dbReference>
<keyword evidence="1" id="KW-0812">Transmembrane</keyword>
<evidence type="ECO:0000256" key="1">
    <source>
        <dbReference type="SAM" id="Phobius"/>
    </source>
</evidence>
<name>A0A0L0C4E9_LUCCU</name>
<comment type="caution">
    <text evidence="2">The sequence shown here is derived from an EMBL/GenBank/DDBJ whole genome shotgun (WGS) entry which is preliminary data.</text>
</comment>
<protein>
    <submittedName>
        <fullName evidence="2">Uncharacterized protein</fullName>
    </submittedName>
</protein>
<dbReference type="PANTHER" id="PTHR21112:SF0">
    <property type="entry name" value="CHEMOSENSORY PROTEIN A 29A-RELATED"/>
    <property type="match status" value="1"/>
</dbReference>
<proteinExistence type="predicted"/>
<dbReference type="Proteomes" id="UP000037069">
    <property type="component" value="Unassembled WGS sequence"/>
</dbReference>
<reference evidence="2 3" key="1">
    <citation type="journal article" date="2015" name="Nat. Commun.">
        <title>Lucilia cuprina genome unlocks parasitic fly biology to underpin future interventions.</title>
        <authorList>
            <person name="Anstead C.A."/>
            <person name="Korhonen P.K."/>
            <person name="Young N.D."/>
            <person name="Hall R.S."/>
            <person name="Jex A.R."/>
            <person name="Murali S.C."/>
            <person name="Hughes D.S."/>
            <person name="Lee S.F."/>
            <person name="Perry T."/>
            <person name="Stroehlein A.J."/>
            <person name="Ansell B.R."/>
            <person name="Breugelmans B."/>
            <person name="Hofmann A."/>
            <person name="Qu J."/>
            <person name="Dugan S."/>
            <person name="Lee S.L."/>
            <person name="Chao H."/>
            <person name="Dinh H."/>
            <person name="Han Y."/>
            <person name="Doddapaneni H.V."/>
            <person name="Worley K.C."/>
            <person name="Muzny D.M."/>
            <person name="Ioannidis P."/>
            <person name="Waterhouse R.M."/>
            <person name="Zdobnov E.M."/>
            <person name="James P.J."/>
            <person name="Bagnall N.H."/>
            <person name="Kotze A.C."/>
            <person name="Gibbs R.A."/>
            <person name="Richards S."/>
            <person name="Batterham P."/>
            <person name="Gasser R.B."/>
        </authorList>
    </citation>
    <scope>NUCLEOTIDE SEQUENCE [LARGE SCALE GENOMIC DNA]</scope>
    <source>
        <strain evidence="2 3">LS</strain>
        <tissue evidence="2">Full body</tissue>
    </source>
</reference>
<dbReference type="EMBL" id="JRES01000922">
    <property type="protein sequence ID" value="KNC27243.1"/>
    <property type="molecule type" value="Genomic_DNA"/>
</dbReference>
<accession>A0A0L0C4E9</accession>
<feature type="non-terminal residue" evidence="2">
    <location>
        <position position="1"/>
    </location>
</feature>
<keyword evidence="1" id="KW-1133">Transmembrane helix</keyword>
<keyword evidence="3" id="KW-1185">Reference proteome</keyword>